<evidence type="ECO:0000256" key="2">
    <source>
        <dbReference type="ARBA" id="ARBA00022737"/>
    </source>
</evidence>
<dbReference type="Pfam" id="PF00931">
    <property type="entry name" value="NB-ARC"/>
    <property type="match status" value="1"/>
</dbReference>
<dbReference type="PRINTS" id="PR00320">
    <property type="entry name" value="GPROTEINBRPT"/>
</dbReference>
<keyword evidence="1 3" id="KW-0853">WD repeat</keyword>
<dbReference type="InterPro" id="IPR036322">
    <property type="entry name" value="WD40_repeat_dom_sf"/>
</dbReference>
<dbReference type="SUPFAM" id="SSF50978">
    <property type="entry name" value="WD40 repeat-like"/>
    <property type="match status" value="1"/>
</dbReference>
<protein>
    <recommendedName>
        <fullName evidence="5">AAA+ ATPase domain-containing protein</fullName>
    </recommendedName>
</protein>
<dbReference type="InterPro" id="IPR058651">
    <property type="entry name" value="HTH_VMAP-M9"/>
</dbReference>
<dbReference type="PROSITE" id="PS00678">
    <property type="entry name" value="WD_REPEATS_1"/>
    <property type="match status" value="2"/>
</dbReference>
<reference evidence="6 7" key="1">
    <citation type="submission" date="2018-03" db="EMBL/GenBank/DDBJ databases">
        <title>The ancient ancestry and fast evolution of plastids.</title>
        <authorList>
            <person name="Moore K.R."/>
            <person name="Magnabosco C."/>
            <person name="Momper L."/>
            <person name="Gold D.A."/>
            <person name="Bosak T."/>
            <person name="Fournier G.P."/>
        </authorList>
    </citation>
    <scope>NUCLEOTIDE SEQUENCE [LARGE SCALE GENOMIC DNA]</scope>
    <source>
        <strain evidence="6 7">CCALA 037</strain>
    </source>
</reference>
<evidence type="ECO:0000256" key="3">
    <source>
        <dbReference type="PROSITE-ProRule" id="PRU00221"/>
    </source>
</evidence>
<dbReference type="InterPro" id="IPR002182">
    <property type="entry name" value="NB-ARC"/>
</dbReference>
<dbReference type="EMBL" id="PVWO01000626">
    <property type="protein sequence ID" value="PSB41487.1"/>
    <property type="molecule type" value="Genomic_DNA"/>
</dbReference>
<evidence type="ECO:0000313" key="6">
    <source>
        <dbReference type="EMBL" id="PSB41487.1"/>
    </source>
</evidence>
<dbReference type="InterPro" id="IPR001680">
    <property type="entry name" value="WD40_rpt"/>
</dbReference>
<feature type="domain" description="AAA+ ATPase" evidence="5">
    <location>
        <begin position="189"/>
        <end position="336"/>
    </location>
</feature>
<feature type="repeat" description="WD" evidence="3">
    <location>
        <begin position="796"/>
        <end position="837"/>
    </location>
</feature>
<dbReference type="Gene3D" id="2.130.10.10">
    <property type="entry name" value="YVTN repeat-like/Quinoprotein amine dehydrogenase"/>
    <property type="match status" value="2"/>
</dbReference>
<dbReference type="InterPro" id="IPR020472">
    <property type="entry name" value="WD40_PAC1"/>
</dbReference>
<feature type="repeat" description="WD" evidence="3">
    <location>
        <begin position="659"/>
        <end position="700"/>
    </location>
</feature>
<feature type="repeat" description="WD" evidence="3">
    <location>
        <begin position="743"/>
        <end position="776"/>
    </location>
</feature>
<accession>A0A2T1F910</accession>
<dbReference type="OrthoDB" id="434800at2"/>
<evidence type="ECO:0000313" key="7">
    <source>
        <dbReference type="Proteomes" id="UP000238937"/>
    </source>
</evidence>
<dbReference type="Pfam" id="PF00400">
    <property type="entry name" value="WD40"/>
    <property type="match status" value="3"/>
</dbReference>
<dbReference type="InterPro" id="IPR050349">
    <property type="entry name" value="WD_LIS1/nudF_dynein_reg"/>
</dbReference>
<dbReference type="PROSITE" id="PS50082">
    <property type="entry name" value="WD_REPEATS_2"/>
    <property type="match status" value="4"/>
</dbReference>
<proteinExistence type="predicted"/>
<dbReference type="InterPro" id="IPR027417">
    <property type="entry name" value="P-loop_NTPase"/>
</dbReference>
<keyword evidence="2" id="KW-0677">Repeat</keyword>
<evidence type="ECO:0000256" key="4">
    <source>
        <dbReference type="SAM" id="MobiDB-lite"/>
    </source>
</evidence>
<dbReference type="InterPro" id="IPR003593">
    <property type="entry name" value="AAA+_ATPase"/>
</dbReference>
<keyword evidence="7" id="KW-1185">Reference proteome</keyword>
<organism evidence="6 7">
    <name type="scientific">Chamaesiphon polymorphus CCALA 037</name>
    <dbReference type="NCBI Taxonomy" id="2107692"/>
    <lineage>
        <taxon>Bacteria</taxon>
        <taxon>Bacillati</taxon>
        <taxon>Cyanobacteriota</taxon>
        <taxon>Cyanophyceae</taxon>
        <taxon>Gomontiellales</taxon>
        <taxon>Chamaesiphonaceae</taxon>
        <taxon>Chamaesiphon</taxon>
    </lineage>
</organism>
<dbReference type="PRINTS" id="PR00364">
    <property type="entry name" value="DISEASERSIST"/>
</dbReference>
<dbReference type="SMART" id="SM00382">
    <property type="entry name" value="AAA"/>
    <property type="match status" value="1"/>
</dbReference>
<feature type="repeat" description="WD" evidence="3">
    <location>
        <begin position="701"/>
        <end position="742"/>
    </location>
</feature>
<dbReference type="SUPFAM" id="SSF52540">
    <property type="entry name" value="P-loop containing nucleoside triphosphate hydrolases"/>
    <property type="match status" value="1"/>
</dbReference>
<dbReference type="GO" id="GO:0043531">
    <property type="term" value="F:ADP binding"/>
    <property type="evidence" value="ECO:0007669"/>
    <property type="project" value="InterPro"/>
</dbReference>
<dbReference type="Proteomes" id="UP000238937">
    <property type="component" value="Unassembled WGS sequence"/>
</dbReference>
<dbReference type="Gene3D" id="3.40.50.300">
    <property type="entry name" value="P-loop containing nucleotide triphosphate hydrolases"/>
    <property type="match status" value="1"/>
</dbReference>
<dbReference type="RefSeq" id="WP_106312497.1">
    <property type="nucleotide sequence ID" value="NZ_PVWO01000626.1"/>
</dbReference>
<dbReference type="Pfam" id="PF26355">
    <property type="entry name" value="HTH_VMAP-M9"/>
    <property type="match status" value="1"/>
</dbReference>
<gene>
    <name evidence="6" type="ORF">C7B77_27370</name>
</gene>
<dbReference type="InterPro" id="IPR015943">
    <property type="entry name" value="WD40/YVTN_repeat-like_dom_sf"/>
</dbReference>
<evidence type="ECO:0000259" key="5">
    <source>
        <dbReference type="SMART" id="SM00382"/>
    </source>
</evidence>
<feature type="compositionally biased region" description="Polar residues" evidence="4">
    <location>
        <begin position="124"/>
        <end position="136"/>
    </location>
</feature>
<dbReference type="PROSITE" id="PS50294">
    <property type="entry name" value="WD_REPEATS_REGION"/>
    <property type="match status" value="2"/>
</dbReference>
<name>A0A2T1F910_9CYAN</name>
<dbReference type="InterPro" id="IPR019775">
    <property type="entry name" value="WD40_repeat_CS"/>
</dbReference>
<evidence type="ECO:0000256" key="1">
    <source>
        <dbReference type="ARBA" id="ARBA00022574"/>
    </source>
</evidence>
<feature type="compositionally biased region" description="Low complexity" evidence="4">
    <location>
        <begin position="51"/>
        <end position="60"/>
    </location>
</feature>
<dbReference type="PANTHER" id="PTHR44129">
    <property type="entry name" value="WD REPEAT-CONTAINING PROTEIN POP1"/>
    <property type="match status" value="1"/>
</dbReference>
<dbReference type="CDD" id="cd00200">
    <property type="entry name" value="WD40"/>
    <property type="match status" value="1"/>
</dbReference>
<feature type="region of interest" description="Disordered" evidence="4">
    <location>
        <begin position="124"/>
        <end position="151"/>
    </location>
</feature>
<comment type="caution">
    <text evidence="6">The sequence shown here is derived from an EMBL/GenBank/DDBJ whole genome shotgun (WGS) entry which is preliminary data.</text>
</comment>
<feature type="region of interest" description="Disordered" evidence="4">
    <location>
        <begin position="51"/>
        <end position="71"/>
    </location>
</feature>
<dbReference type="SMART" id="SM00320">
    <property type="entry name" value="WD40"/>
    <property type="match status" value="4"/>
</dbReference>
<dbReference type="AlphaFoldDB" id="A0A2T1F910"/>
<sequence length="865" mass="95685">MDADRAIAIIEIVLAPKSLNPVQVQIVRGVLAGESYQQIATAAKANLATTARADAEAPTASKASKRSSGRYQTGYIRETGAQLWQSLSQKLGQKVTKKSLAAVLLWYAKQPEFKLAENSTVLTEPTSSQVEATASGSDREARNQSSPNLTAGRTSGFGLRYSGELDALDRFYGRTEELVTLTQWCLYDNCRLIFLVGMGGMGKTTLAAEIARQVGGYFDAIVWRSLLNLPPIKELCADLLECLSQQPILKLPDSLDEQIELLIACLKKNRCLLVLDNVESILAGQVESGQYLPGYEGYDRLFKAIGELPHQSCALLTSREKPHTIARLQIVNPQFVRSMTVNGITSAAGHQLLQAYGCPQLPEQMWQEVHAHYAGNPLALKIAAITAIELTGGGEKVLELYPLMKQGQLQFRDIDDILKRQFERLSETEQQLVYWLAIEREPVTGAELRSNLPLNTQMPGEIINALQSLSRRCVTICHDRDWSIQPVMTTYVTGRSIDRFVAELSPPSATEPPATDLLQRFCHLNTYAIIKAQAKDYLRIAQIQSILRPIVDRLLDLWPSRADLDAHLRQILDRWRTLDPIPPGYLAGNILNLAIELATELFARNDLHRADGTLRNCCGETPTLKDIDCSLLPIRSAYLADVNLHQVDFTAAIFDRCVFTQAFGGIFMASYHPAGELLATGDTNGDVSLWQIADGQRVAIFQGHTNWTRALAFSCDGNILASSSEDCTVRLWDVQTNRQIATIGPHTHTFRGMKFSRDGCRLAIGSDDCQIRIYDLPGLLADPAATNVERHCSQVLLGHTNWVFSVAYSPDESQLASASADGTVRIWDLATGECLQILPHEHWAIRTLFSPDGRYLVQCQNSILG</sequence>